<feature type="compositionally biased region" description="Polar residues" evidence="1">
    <location>
        <begin position="82"/>
        <end position="100"/>
    </location>
</feature>
<reference evidence="3" key="1">
    <citation type="submission" date="2021-01" db="EMBL/GenBank/DDBJ databases">
        <title>Caligus Genome Assembly.</title>
        <authorList>
            <person name="Gallardo-Escarate C."/>
        </authorList>
    </citation>
    <scope>NUCLEOTIDE SEQUENCE [LARGE SCALE GENOMIC DNA]</scope>
</reference>
<keyword evidence="3" id="KW-1185">Reference proteome</keyword>
<gene>
    <name evidence="2" type="ORF">FKW44_011784</name>
</gene>
<dbReference type="Proteomes" id="UP000595437">
    <property type="component" value="Chromosome 7"/>
</dbReference>
<dbReference type="EMBL" id="CP045896">
    <property type="protein sequence ID" value="QQP50683.1"/>
    <property type="molecule type" value="Genomic_DNA"/>
</dbReference>
<proteinExistence type="predicted"/>
<evidence type="ECO:0000313" key="2">
    <source>
        <dbReference type="EMBL" id="QQP50683.1"/>
    </source>
</evidence>
<sequence>MAYFKVKLGDQDKSWAPHTVCKTCVEYLWRWTKGVKTSLKLGIPMVWREPFYHATDCYFCAINTTGINRKNRQSLQYPNSICPPSSGSLRRHSCTSVHTASRQRRRGHHYR</sequence>
<feature type="region of interest" description="Disordered" evidence="1">
    <location>
        <begin position="82"/>
        <end position="111"/>
    </location>
</feature>
<name>A0A7T8HIE4_CALRO</name>
<organism evidence="2 3">
    <name type="scientific">Caligus rogercresseyi</name>
    <name type="common">Sea louse</name>
    <dbReference type="NCBI Taxonomy" id="217165"/>
    <lineage>
        <taxon>Eukaryota</taxon>
        <taxon>Metazoa</taxon>
        <taxon>Ecdysozoa</taxon>
        <taxon>Arthropoda</taxon>
        <taxon>Crustacea</taxon>
        <taxon>Multicrustacea</taxon>
        <taxon>Hexanauplia</taxon>
        <taxon>Copepoda</taxon>
        <taxon>Siphonostomatoida</taxon>
        <taxon>Caligidae</taxon>
        <taxon>Caligus</taxon>
    </lineage>
</organism>
<feature type="compositionally biased region" description="Basic residues" evidence="1">
    <location>
        <begin position="101"/>
        <end position="111"/>
    </location>
</feature>
<evidence type="ECO:0000313" key="3">
    <source>
        <dbReference type="Proteomes" id="UP000595437"/>
    </source>
</evidence>
<accession>A0A7T8HIE4</accession>
<dbReference type="AlphaFoldDB" id="A0A7T8HIE4"/>
<evidence type="ECO:0000256" key="1">
    <source>
        <dbReference type="SAM" id="MobiDB-lite"/>
    </source>
</evidence>
<dbReference type="OrthoDB" id="7890494at2759"/>
<protein>
    <submittedName>
        <fullName evidence="2">Uncharacterized protein</fullName>
    </submittedName>
</protein>